<dbReference type="RefSeq" id="WP_172646901.1">
    <property type="nucleotide sequence ID" value="NZ_JALJZH010000001.1"/>
</dbReference>
<evidence type="ECO:0000313" key="2">
    <source>
        <dbReference type="EMBL" id="MBP1294328.1"/>
    </source>
</evidence>
<feature type="region of interest" description="Disordered" evidence="1">
    <location>
        <begin position="50"/>
        <end position="104"/>
    </location>
</feature>
<name>A0A8I1Y6J1_BRAEL</name>
<gene>
    <name evidence="2" type="ORF">JOH49_004081</name>
</gene>
<accession>A0A8I1Y6J1</accession>
<sequence>MTGTTETCRTTLTVSEDIHHAVRRLAADARCKFNDIVVIAIEDALLKKQALPGNPSRHDLRRRLGFSRSEDEPSGPGSTSDANSGAGIVHGSRLADDHPPPRQS</sequence>
<comment type="caution">
    <text evidence="2">The sequence shown here is derived from an EMBL/GenBank/DDBJ whole genome shotgun (WGS) entry which is preliminary data.</text>
</comment>
<protein>
    <submittedName>
        <fullName evidence="2">Uncharacterized protein</fullName>
    </submittedName>
</protein>
<dbReference type="AlphaFoldDB" id="A0A8I1Y6J1"/>
<evidence type="ECO:0000313" key="3">
    <source>
        <dbReference type="Proteomes" id="UP000673383"/>
    </source>
</evidence>
<feature type="compositionally biased region" description="Basic and acidic residues" evidence="1">
    <location>
        <begin position="93"/>
        <end position="104"/>
    </location>
</feature>
<dbReference type="EMBL" id="JAFICZ010000001">
    <property type="protein sequence ID" value="MBP1294328.1"/>
    <property type="molecule type" value="Genomic_DNA"/>
</dbReference>
<proteinExistence type="predicted"/>
<evidence type="ECO:0000256" key="1">
    <source>
        <dbReference type="SAM" id="MobiDB-lite"/>
    </source>
</evidence>
<organism evidence="2 3">
    <name type="scientific">Bradyrhizobium elkanii</name>
    <dbReference type="NCBI Taxonomy" id="29448"/>
    <lineage>
        <taxon>Bacteria</taxon>
        <taxon>Pseudomonadati</taxon>
        <taxon>Pseudomonadota</taxon>
        <taxon>Alphaproteobacteria</taxon>
        <taxon>Hyphomicrobiales</taxon>
        <taxon>Nitrobacteraceae</taxon>
        <taxon>Bradyrhizobium</taxon>
    </lineage>
</organism>
<dbReference type="Proteomes" id="UP000673383">
    <property type="component" value="Unassembled WGS sequence"/>
</dbReference>
<reference evidence="2" key="1">
    <citation type="submission" date="2021-02" db="EMBL/GenBank/DDBJ databases">
        <title>Genomic Encyclopedia of Type Strains, Phase IV (KMG-V): Genome sequencing to study the core and pangenomes of soil and plant-associated prokaryotes.</title>
        <authorList>
            <person name="Whitman W."/>
        </authorList>
    </citation>
    <scope>NUCLEOTIDE SEQUENCE</scope>
    <source>
        <strain evidence="2">USDA 406</strain>
    </source>
</reference>